<proteinExistence type="predicted"/>
<dbReference type="Proteomes" id="UP001374599">
    <property type="component" value="Unassembled WGS sequence"/>
</dbReference>
<sequence>MKKLNAVGTFIMIAALVVILAACSKYNQDTSKDKIDELESKNVKVELIEEFTDMLKSNQNRTVMFGEFVEENHYVYAVTDQLDKEIEKIMIVGINEKDDKVDIKYEGRDFEDDGDIPSIPKISKIFINQLKDNENPNIVVFRENEQYIKAQLLEIDTEKKAINYVGSCMTDKRTEEYIGDEVYKYVMDFSEADYCSE</sequence>
<organism evidence="1 2">
    <name type="scientific">Vallitalea maricola</name>
    <dbReference type="NCBI Taxonomy" id="3074433"/>
    <lineage>
        <taxon>Bacteria</taxon>
        <taxon>Bacillati</taxon>
        <taxon>Bacillota</taxon>
        <taxon>Clostridia</taxon>
        <taxon>Lachnospirales</taxon>
        <taxon>Vallitaleaceae</taxon>
        <taxon>Vallitalea</taxon>
    </lineage>
</organism>
<name>A0ACB5UHQ6_9FIRM</name>
<comment type="caution">
    <text evidence="1">The sequence shown here is derived from an EMBL/GenBank/DDBJ whole genome shotgun (WGS) entry which is preliminary data.</text>
</comment>
<gene>
    <name evidence="1" type="ORF">AN2V17_17180</name>
</gene>
<accession>A0ACB5UHQ6</accession>
<keyword evidence="2" id="KW-1185">Reference proteome</keyword>
<protein>
    <submittedName>
        <fullName evidence="1">Uncharacterized protein</fullName>
    </submittedName>
</protein>
<reference evidence="1" key="1">
    <citation type="submission" date="2023-09" db="EMBL/GenBank/DDBJ databases">
        <title>Vallitalea sediminicola and Vallitalea maricola sp. nov., anaerobic bacteria isolated from marine sediment.</title>
        <authorList>
            <person name="Hirano S."/>
            <person name="Maeda A."/>
            <person name="Terahara T."/>
            <person name="Mori K."/>
            <person name="Hamada M."/>
            <person name="Matsumoto R."/>
            <person name="Kobayashi T."/>
        </authorList>
    </citation>
    <scope>NUCLEOTIDE SEQUENCE</scope>
    <source>
        <strain evidence="1">AN17-2</strain>
    </source>
</reference>
<evidence type="ECO:0000313" key="2">
    <source>
        <dbReference type="Proteomes" id="UP001374599"/>
    </source>
</evidence>
<dbReference type="EMBL" id="BTPU01000026">
    <property type="protein sequence ID" value="GMQ62486.1"/>
    <property type="molecule type" value="Genomic_DNA"/>
</dbReference>
<evidence type="ECO:0000313" key="1">
    <source>
        <dbReference type="EMBL" id="GMQ62486.1"/>
    </source>
</evidence>